<comment type="caution">
    <text evidence="2">The sequence shown here is derived from an EMBL/GenBank/DDBJ whole genome shotgun (WGS) entry which is preliminary data.</text>
</comment>
<dbReference type="Pfam" id="PF00857">
    <property type="entry name" value="Isochorismatase"/>
    <property type="match status" value="1"/>
</dbReference>
<dbReference type="CDD" id="cd01012">
    <property type="entry name" value="YcaC_related"/>
    <property type="match status" value="1"/>
</dbReference>
<evidence type="ECO:0000313" key="2">
    <source>
        <dbReference type="EMBL" id="KKM97781.1"/>
    </source>
</evidence>
<organism evidence="2">
    <name type="scientific">marine sediment metagenome</name>
    <dbReference type="NCBI Taxonomy" id="412755"/>
    <lineage>
        <taxon>unclassified sequences</taxon>
        <taxon>metagenomes</taxon>
        <taxon>ecological metagenomes</taxon>
    </lineage>
</organism>
<feature type="domain" description="Isochorismatase-like" evidence="1">
    <location>
        <begin position="8"/>
        <end position="157"/>
    </location>
</feature>
<dbReference type="EMBL" id="LAZR01005709">
    <property type="protein sequence ID" value="KKM97781.1"/>
    <property type="molecule type" value="Genomic_DNA"/>
</dbReference>
<proteinExistence type="predicted"/>
<gene>
    <name evidence="2" type="ORF">LCGC14_1164620</name>
</gene>
<dbReference type="PANTHER" id="PTHR14119:SF3">
    <property type="entry name" value="ISOCHORISMATASE DOMAIN-CONTAINING PROTEIN 2"/>
    <property type="match status" value="1"/>
</dbReference>
<dbReference type="AlphaFoldDB" id="A0A0F9MEN2"/>
<dbReference type="Gene3D" id="3.40.50.850">
    <property type="entry name" value="Isochorismatase-like"/>
    <property type="match status" value="1"/>
</dbReference>
<protein>
    <recommendedName>
        <fullName evidence="1">Isochorismatase-like domain-containing protein</fullName>
    </recommendedName>
</protein>
<sequence>MLIRAKDSALVVIDMQERLVPAMLAPARTLKNAGLLIEAAREVGVPVLLTEQYPAGLGHTMAELASVATGFPVFEKVHFSCMEDSAFSSALTALGRHQIILAGMEAHICVVQTAASLLEAGYQVFVASDATASRSAESEHACLQRLGAAGVGIVTSEMVVFEWLGKAGTPSFKKMLPRIK</sequence>
<dbReference type="InterPro" id="IPR050993">
    <property type="entry name" value="Isochorismatase_domain"/>
</dbReference>
<name>A0A0F9MEN2_9ZZZZ</name>
<evidence type="ECO:0000259" key="1">
    <source>
        <dbReference type="Pfam" id="PF00857"/>
    </source>
</evidence>
<dbReference type="InterPro" id="IPR036380">
    <property type="entry name" value="Isochorismatase-like_sf"/>
</dbReference>
<dbReference type="PANTHER" id="PTHR14119">
    <property type="entry name" value="HYDROLASE"/>
    <property type="match status" value="1"/>
</dbReference>
<dbReference type="SUPFAM" id="SSF52499">
    <property type="entry name" value="Isochorismatase-like hydrolases"/>
    <property type="match status" value="1"/>
</dbReference>
<reference evidence="2" key="1">
    <citation type="journal article" date="2015" name="Nature">
        <title>Complex archaea that bridge the gap between prokaryotes and eukaryotes.</title>
        <authorList>
            <person name="Spang A."/>
            <person name="Saw J.H."/>
            <person name="Jorgensen S.L."/>
            <person name="Zaremba-Niedzwiedzka K."/>
            <person name="Martijn J."/>
            <person name="Lind A.E."/>
            <person name="van Eijk R."/>
            <person name="Schleper C."/>
            <person name="Guy L."/>
            <person name="Ettema T.J."/>
        </authorList>
    </citation>
    <scope>NUCLEOTIDE SEQUENCE</scope>
</reference>
<dbReference type="InterPro" id="IPR000868">
    <property type="entry name" value="Isochorismatase-like_dom"/>
</dbReference>
<accession>A0A0F9MEN2</accession>